<organism evidence="1">
    <name type="scientific">marine sediment metagenome</name>
    <dbReference type="NCBI Taxonomy" id="412755"/>
    <lineage>
        <taxon>unclassified sequences</taxon>
        <taxon>metagenomes</taxon>
        <taxon>ecological metagenomes</taxon>
    </lineage>
</organism>
<dbReference type="EMBL" id="LAZR01007422">
    <property type="protein sequence ID" value="KKM85380.1"/>
    <property type="molecule type" value="Genomic_DNA"/>
</dbReference>
<reference evidence="1" key="1">
    <citation type="journal article" date="2015" name="Nature">
        <title>Complex archaea that bridge the gap between prokaryotes and eukaryotes.</title>
        <authorList>
            <person name="Spang A."/>
            <person name="Saw J.H."/>
            <person name="Jorgensen S.L."/>
            <person name="Zaremba-Niedzwiedzka K."/>
            <person name="Martijn J."/>
            <person name="Lind A.E."/>
            <person name="van Eijk R."/>
            <person name="Schleper C."/>
            <person name="Guy L."/>
            <person name="Ettema T.J."/>
        </authorList>
    </citation>
    <scope>NUCLEOTIDE SEQUENCE</scope>
</reference>
<gene>
    <name evidence="1" type="ORF">LCGC14_1289680</name>
</gene>
<sequence>MKRKYKETQTSVDDTVVAALQAGESDAEAMQCIQRHLMRLLVVDELLEHFARVEFSASKQRLRAKGILEITKGNVVVLVENMNPDDVEFIASRRASRIAGQLKSLAAFNQAHGRSEAAAEAAAAMSQMSVCDEVDDAQDEMDEAFTEPQTTIT</sequence>
<proteinExistence type="predicted"/>
<name>A0A0F9N9G3_9ZZZZ</name>
<protein>
    <submittedName>
        <fullName evidence="1">Uncharacterized protein</fullName>
    </submittedName>
</protein>
<evidence type="ECO:0000313" key="1">
    <source>
        <dbReference type="EMBL" id="KKM85380.1"/>
    </source>
</evidence>
<accession>A0A0F9N9G3</accession>
<comment type="caution">
    <text evidence="1">The sequence shown here is derived from an EMBL/GenBank/DDBJ whole genome shotgun (WGS) entry which is preliminary data.</text>
</comment>
<dbReference type="AlphaFoldDB" id="A0A0F9N9G3"/>